<dbReference type="SUPFAM" id="SSF53850">
    <property type="entry name" value="Periplasmic binding protein-like II"/>
    <property type="match status" value="1"/>
</dbReference>
<gene>
    <name evidence="3" type="ORF">DOO78_00405</name>
</gene>
<dbReference type="AlphaFoldDB" id="A0A327MEC6"/>
<dbReference type="PANTHER" id="PTHR30024">
    <property type="entry name" value="ALIPHATIC SULFONATES-BINDING PROTEIN-RELATED"/>
    <property type="match status" value="1"/>
</dbReference>
<dbReference type="EMBL" id="QLIX01000001">
    <property type="protein sequence ID" value="RAI60632.1"/>
    <property type="molecule type" value="Genomic_DNA"/>
</dbReference>
<dbReference type="Proteomes" id="UP000249065">
    <property type="component" value="Unassembled WGS sequence"/>
</dbReference>
<evidence type="ECO:0000259" key="2">
    <source>
        <dbReference type="Pfam" id="PF09084"/>
    </source>
</evidence>
<dbReference type="OrthoDB" id="9771642at2"/>
<dbReference type="InterPro" id="IPR015168">
    <property type="entry name" value="SsuA/THI5"/>
</dbReference>
<comment type="caution">
    <text evidence="3">The sequence shown here is derived from an EMBL/GenBank/DDBJ whole genome shotgun (WGS) entry which is preliminary data.</text>
</comment>
<evidence type="ECO:0000256" key="1">
    <source>
        <dbReference type="SAM" id="SignalP"/>
    </source>
</evidence>
<evidence type="ECO:0000313" key="3">
    <source>
        <dbReference type="EMBL" id="RAI60632.1"/>
    </source>
</evidence>
<feature type="signal peptide" evidence="1">
    <location>
        <begin position="1"/>
        <end position="30"/>
    </location>
</feature>
<name>A0A327MEC6_9PROT</name>
<dbReference type="Gene3D" id="3.40.190.10">
    <property type="entry name" value="Periplasmic binding protein-like II"/>
    <property type="match status" value="2"/>
</dbReference>
<feature type="chain" id="PRO_5016399952" evidence="1">
    <location>
        <begin position="31"/>
        <end position="365"/>
    </location>
</feature>
<dbReference type="Pfam" id="PF09084">
    <property type="entry name" value="NMT1"/>
    <property type="match status" value="1"/>
</dbReference>
<keyword evidence="1" id="KW-0732">Signal</keyword>
<evidence type="ECO:0000313" key="4">
    <source>
        <dbReference type="Proteomes" id="UP000249065"/>
    </source>
</evidence>
<keyword evidence="4" id="KW-1185">Reference proteome</keyword>
<dbReference type="PANTHER" id="PTHR30024:SF21">
    <property type="entry name" value="ABC TRANSPORTER SUBSTRATE-BINDING PROTEIN"/>
    <property type="match status" value="1"/>
</dbReference>
<accession>A0A327MEC6</accession>
<sequence length="365" mass="38271">MPEMSLPSSRRALLRAAGTAALALPAGAMAPRAALPGLDAILNDPAAICRVAGGAGGAFAAPGPRRKLTLSFNANAICTVGATVAAQQGFFARNNLDVELVNFGGSTDQLLEAIATGKSDAGIGMALRWLKPLEQGFDVRITTAIHGGCMRLFALPGSGIKSVADLRGKVLGVTDMGAPDKNFFGILAARLGLDPIKDIAYRVFPGDLLGEALKRGDVQAITLGDPMAWILRERDGLHEVANNLSGDYADRTCCILGVRGSLLREDRAAARAVTGALLEAQDWVHANPDAAAEIFLPNARNTTAAQLAAMLRSHTHGDHPHGAALSHQLAAYIEELKLVKVIRPNTNPQRLAERIQADVLGEVPA</sequence>
<proteinExistence type="predicted"/>
<organism evidence="3 4">
    <name type="scientific">Roseicella frigidaeris</name>
    <dbReference type="NCBI Taxonomy" id="2230885"/>
    <lineage>
        <taxon>Bacteria</taxon>
        <taxon>Pseudomonadati</taxon>
        <taxon>Pseudomonadota</taxon>
        <taxon>Alphaproteobacteria</taxon>
        <taxon>Acetobacterales</taxon>
        <taxon>Roseomonadaceae</taxon>
        <taxon>Roseicella</taxon>
    </lineage>
</organism>
<dbReference type="PROSITE" id="PS51318">
    <property type="entry name" value="TAT"/>
    <property type="match status" value="1"/>
</dbReference>
<protein>
    <submittedName>
        <fullName evidence="3">ABC transporter substrate-binding protein</fullName>
    </submittedName>
</protein>
<reference evidence="4" key="1">
    <citation type="submission" date="2018-06" db="EMBL/GenBank/DDBJ databases">
        <authorList>
            <person name="Khan S.A."/>
        </authorList>
    </citation>
    <scope>NUCLEOTIDE SEQUENCE [LARGE SCALE GENOMIC DNA]</scope>
    <source>
        <strain evidence="4">DB-1506</strain>
    </source>
</reference>
<dbReference type="InterPro" id="IPR006311">
    <property type="entry name" value="TAT_signal"/>
</dbReference>
<feature type="domain" description="SsuA/THI5-like" evidence="2">
    <location>
        <begin position="81"/>
        <end position="291"/>
    </location>
</feature>